<gene>
    <name evidence="2" type="ORF">AAF712_007136</name>
</gene>
<evidence type="ECO:0000313" key="3">
    <source>
        <dbReference type="Proteomes" id="UP001437256"/>
    </source>
</evidence>
<sequence>MDSPGVSPERPVKITYKSRTKRKRELEDDNDARSVASVEASEVEGSPKRSPSKSKKFTEMGPPDSTKKPEFKVPEGPYKRQRRDSEIPDSVSVGSKKKTHIRSASSVTSFKQLQSSSAASSPTQKPVSRSHKPSSSVSQKNPAPSESEFDDGASIAESISTTNKLRRTEGERIEYFKNQPEASDIEPHHVTCLRCKKTVNLGKRQTYAVKPWETHRTRCDAKVFQSGEDNDNESEAAVTNTTVRPRTTEAERKAILESEAEEVKPDEAKCKRCEKWIRLGNGKYSLGNWQGHQSRCGGVTPSSRVATAERKLRLVNDPGAKSFGPRHVECATCTKSIVLEGEADYTLASWEVHKSECHEPDSSSPKTPSSPERRTIPRPPASVESSSTVVSPEGVEGSPPSRGVKRRLEEDVEEDGAEPLTEPTTEPPTNRPRTETYVPPQKEAPSPLGWFMMPIRSFMRGFRESLS</sequence>
<organism evidence="2 3">
    <name type="scientific">Marasmius tenuissimus</name>
    <dbReference type="NCBI Taxonomy" id="585030"/>
    <lineage>
        <taxon>Eukaryota</taxon>
        <taxon>Fungi</taxon>
        <taxon>Dikarya</taxon>
        <taxon>Basidiomycota</taxon>
        <taxon>Agaricomycotina</taxon>
        <taxon>Agaricomycetes</taxon>
        <taxon>Agaricomycetidae</taxon>
        <taxon>Agaricales</taxon>
        <taxon>Marasmiineae</taxon>
        <taxon>Marasmiaceae</taxon>
        <taxon>Marasmius</taxon>
    </lineage>
</organism>
<feature type="region of interest" description="Disordered" evidence="1">
    <location>
        <begin position="356"/>
        <end position="448"/>
    </location>
</feature>
<dbReference type="EMBL" id="JBBXMP010000042">
    <property type="protein sequence ID" value="KAL0065833.1"/>
    <property type="molecule type" value="Genomic_DNA"/>
</dbReference>
<name>A0ABR2ZWV4_9AGAR</name>
<feature type="compositionally biased region" description="Polar residues" evidence="1">
    <location>
        <begin position="102"/>
        <end position="124"/>
    </location>
</feature>
<proteinExistence type="predicted"/>
<accession>A0ABR2ZWV4</accession>
<feature type="compositionally biased region" description="Low complexity" evidence="1">
    <location>
        <begin position="381"/>
        <end position="398"/>
    </location>
</feature>
<keyword evidence="3" id="KW-1185">Reference proteome</keyword>
<feature type="region of interest" description="Disordered" evidence="1">
    <location>
        <begin position="1"/>
        <end position="168"/>
    </location>
</feature>
<evidence type="ECO:0000256" key="1">
    <source>
        <dbReference type="SAM" id="MobiDB-lite"/>
    </source>
</evidence>
<dbReference type="Proteomes" id="UP001437256">
    <property type="component" value="Unassembled WGS sequence"/>
</dbReference>
<comment type="caution">
    <text evidence="2">The sequence shown here is derived from an EMBL/GenBank/DDBJ whole genome shotgun (WGS) entry which is preliminary data.</text>
</comment>
<protein>
    <submittedName>
        <fullName evidence="2">Uncharacterized protein</fullName>
    </submittedName>
</protein>
<reference evidence="2 3" key="1">
    <citation type="submission" date="2024-05" db="EMBL/GenBank/DDBJ databases">
        <title>A draft genome resource for the thread blight pathogen Marasmius tenuissimus strain MS-2.</title>
        <authorList>
            <person name="Yulfo-Soto G.E."/>
            <person name="Baruah I.K."/>
            <person name="Amoako-Attah I."/>
            <person name="Bukari Y."/>
            <person name="Meinhardt L.W."/>
            <person name="Bailey B.A."/>
            <person name="Cohen S.P."/>
        </authorList>
    </citation>
    <scope>NUCLEOTIDE SEQUENCE [LARGE SCALE GENOMIC DNA]</scope>
    <source>
        <strain evidence="2 3">MS-2</strain>
    </source>
</reference>
<evidence type="ECO:0000313" key="2">
    <source>
        <dbReference type="EMBL" id="KAL0065833.1"/>
    </source>
</evidence>